<comment type="similarity">
    <text evidence="2 7">Belongs to the zinc-containing alcohol dehydrogenase family.</text>
</comment>
<accession>A0A261TL22</accession>
<dbReference type="GO" id="GO:0005737">
    <property type="term" value="C:cytoplasm"/>
    <property type="evidence" value="ECO:0007669"/>
    <property type="project" value="TreeGrafter"/>
</dbReference>
<dbReference type="PANTHER" id="PTHR42940">
    <property type="entry name" value="ALCOHOL DEHYDROGENASE 1-RELATED"/>
    <property type="match status" value="1"/>
</dbReference>
<dbReference type="Gene3D" id="3.90.180.10">
    <property type="entry name" value="Medium-chain alcohol dehydrogenases, catalytic domain"/>
    <property type="match status" value="1"/>
</dbReference>
<dbReference type="InterPro" id="IPR036291">
    <property type="entry name" value="NAD(P)-bd_dom_sf"/>
</dbReference>
<dbReference type="GO" id="GO:0008270">
    <property type="term" value="F:zinc ion binding"/>
    <property type="evidence" value="ECO:0007669"/>
    <property type="project" value="InterPro"/>
</dbReference>
<evidence type="ECO:0000256" key="7">
    <source>
        <dbReference type="RuleBase" id="RU361277"/>
    </source>
</evidence>
<dbReference type="RefSeq" id="WP_094800731.1">
    <property type="nucleotide sequence ID" value="NZ_NEVP01000007.1"/>
</dbReference>
<dbReference type="Gene3D" id="3.40.50.720">
    <property type="entry name" value="NAD(P)-binding Rossmann-like Domain"/>
    <property type="match status" value="1"/>
</dbReference>
<dbReference type="SMART" id="SM00829">
    <property type="entry name" value="PKS_ER"/>
    <property type="match status" value="1"/>
</dbReference>
<protein>
    <recommendedName>
        <fullName evidence="3">alcohol dehydrogenase</fullName>
        <ecNumber evidence="3">1.1.1.1</ecNumber>
    </recommendedName>
</protein>
<dbReference type="OrthoDB" id="9771084at2"/>
<dbReference type="PANTHER" id="PTHR42940:SF8">
    <property type="entry name" value="VACUOLAR PROTEIN SORTING-ASSOCIATED PROTEIN 11"/>
    <property type="match status" value="1"/>
</dbReference>
<dbReference type="PROSITE" id="PS00059">
    <property type="entry name" value="ADH_ZINC"/>
    <property type="match status" value="1"/>
</dbReference>
<dbReference type="InterPro" id="IPR002328">
    <property type="entry name" value="ADH_Zn_CS"/>
</dbReference>
<name>A0A261TL22_9BORD</name>
<dbReference type="EMBL" id="NEVP01000007">
    <property type="protein sequence ID" value="OZI50346.1"/>
    <property type="molecule type" value="Genomic_DNA"/>
</dbReference>
<organism evidence="9 10">
    <name type="scientific">Bordetella genomosp. 5</name>
    <dbReference type="NCBI Taxonomy" id="1395608"/>
    <lineage>
        <taxon>Bacteria</taxon>
        <taxon>Pseudomonadati</taxon>
        <taxon>Pseudomonadota</taxon>
        <taxon>Betaproteobacteria</taxon>
        <taxon>Burkholderiales</taxon>
        <taxon>Alcaligenaceae</taxon>
        <taxon>Bordetella</taxon>
    </lineage>
</organism>
<dbReference type="InterPro" id="IPR013149">
    <property type="entry name" value="ADH-like_C"/>
</dbReference>
<keyword evidence="10" id="KW-1185">Reference proteome</keyword>
<dbReference type="SUPFAM" id="SSF50129">
    <property type="entry name" value="GroES-like"/>
    <property type="match status" value="1"/>
</dbReference>
<dbReference type="Pfam" id="PF08240">
    <property type="entry name" value="ADH_N"/>
    <property type="match status" value="1"/>
</dbReference>
<evidence type="ECO:0000313" key="10">
    <source>
        <dbReference type="Proteomes" id="UP000216913"/>
    </source>
</evidence>
<keyword evidence="6" id="KW-0560">Oxidoreductase</keyword>
<evidence type="ECO:0000256" key="3">
    <source>
        <dbReference type="ARBA" id="ARBA00013190"/>
    </source>
</evidence>
<evidence type="ECO:0000256" key="6">
    <source>
        <dbReference type="ARBA" id="ARBA00023002"/>
    </source>
</evidence>
<keyword evidence="4 7" id="KW-0479">Metal-binding</keyword>
<dbReference type="Pfam" id="PF00107">
    <property type="entry name" value="ADH_zinc_N"/>
    <property type="match status" value="1"/>
</dbReference>
<dbReference type="GO" id="GO:0004022">
    <property type="term" value="F:alcohol dehydrogenase (NAD+) activity"/>
    <property type="evidence" value="ECO:0007669"/>
    <property type="project" value="UniProtKB-EC"/>
</dbReference>
<dbReference type="InterPro" id="IPR011032">
    <property type="entry name" value="GroES-like_sf"/>
</dbReference>
<evidence type="ECO:0000313" key="9">
    <source>
        <dbReference type="EMBL" id="OZI50346.1"/>
    </source>
</evidence>
<evidence type="ECO:0000256" key="1">
    <source>
        <dbReference type="ARBA" id="ARBA00001947"/>
    </source>
</evidence>
<dbReference type="InterPro" id="IPR020843">
    <property type="entry name" value="ER"/>
</dbReference>
<dbReference type="SUPFAM" id="SSF51735">
    <property type="entry name" value="NAD(P)-binding Rossmann-fold domains"/>
    <property type="match status" value="1"/>
</dbReference>
<dbReference type="EC" id="1.1.1.1" evidence="3"/>
<dbReference type="CDD" id="cd08240">
    <property type="entry name" value="6_hydroxyhexanoate_dh_like"/>
    <property type="match status" value="1"/>
</dbReference>
<reference evidence="9 10" key="1">
    <citation type="submission" date="2017-05" db="EMBL/GenBank/DDBJ databases">
        <title>Complete and WGS of Bordetella genogroups.</title>
        <authorList>
            <person name="Spilker T."/>
            <person name="LiPuma J."/>
        </authorList>
    </citation>
    <scope>NUCLEOTIDE SEQUENCE [LARGE SCALE GENOMIC DNA]</scope>
    <source>
        <strain evidence="9 10">AU10456</strain>
    </source>
</reference>
<evidence type="ECO:0000256" key="2">
    <source>
        <dbReference type="ARBA" id="ARBA00008072"/>
    </source>
</evidence>
<evidence type="ECO:0000256" key="4">
    <source>
        <dbReference type="ARBA" id="ARBA00022723"/>
    </source>
</evidence>
<sequence length="353" mass="36705">MKCYCVVDFHQPLQRLEQDTPKPEGAQVLLQVRAAGVCHSDVHLWEGGYDLGQGKRLSIQERGVVLPLTLGHETAGTVSAVGPDASHIHIGRNYLVYPWIGCGACPACQGGQENHCSAPRYLGVYRPGGYADYLLVPDARYLIDIGTLDPATAAPYACSGLTTYSALRKIGEDIYRNHPIVIFGAGGLGLMAVEILRALGGQGAIVVDIDPAKREAALAAGALAAIDGAAPDAAARQIIAAAGGKPLQAALDLVGAPATTGTAFDTLIKGGKLVIVGLFGGGATWPLALIPMRAISIIGSYVGSLQELLELMVLVSDGRIKPIPVHRHPLDQADQVLAALVAGRVVGRAVLTA</sequence>
<proteinExistence type="inferred from homology"/>
<dbReference type="InterPro" id="IPR013154">
    <property type="entry name" value="ADH-like_N"/>
</dbReference>
<dbReference type="Proteomes" id="UP000216913">
    <property type="component" value="Unassembled WGS sequence"/>
</dbReference>
<comment type="cofactor">
    <cofactor evidence="1 7">
        <name>Zn(2+)</name>
        <dbReference type="ChEBI" id="CHEBI:29105"/>
    </cofactor>
</comment>
<comment type="caution">
    <text evidence="9">The sequence shown here is derived from an EMBL/GenBank/DDBJ whole genome shotgun (WGS) entry which is preliminary data.</text>
</comment>
<dbReference type="AlphaFoldDB" id="A0A261TL22"/>
<evidence type="ECO:0000256" key="5">
    <source>
        <dbReference type="ARBA" id="ARBA00022833"/>
    </source>
</evidence>
<gene>
    <name evidence="9" type="ORF">CAL25_13615</name>
</gene>
<keyword evidence="5 7" id="KW-0862">Zinc</keyword>
<feature type="domain" description="Enoyl reductase (ER)" evidence="8">
    <location>
        <begin position="8"/>
        <end position="351"/>
    </location>
</feature>
<evidence type="ECO:0000259" key="8">
    <source>
        <dbReference type="SMART" id="SM00829"/>
    </source>
</evidence>